<keyword evidence="1" id="KW-0472">Membrane</keyword>
<comment type="caution">
    <text evidence="3">The sequence shown here is derived from an EMBL/GenBank/DDBJ whole genome shotgun (WGS) entry which is preliminary data.</text>
</comment>
<organism evidence="3 4">
    <name type="scientific">Candidatus Agrococcus pullicola</name>
    <dbReference type="NCBI Taxonomy" id="2838429"/>
    <lineage>
        <taxon>Bacteria</taxon>
        <taxon>Bacillati</taxon>
        <taxon>Actinomycetota</taxon>
        <taxon>Actinomycetes</taxon>
        <taxon>Micrococcales</taxon>
        <taxon>Microbacteriaceae</taxon>
        <taxon>Agrococcus</taxon>
    </lineage>
</organism>
<feature type="transmembrane region" description="Helical" evidence="1">
    <location>
        <begin position="34"/>
        <end position="51"/>
    </location>
</feature>
<gene>
    <name evidence="3" type="ORF">H9830_09850</name>
</gene>
<feature type="transmembrane region" description="Helical" evidence="1">
    <location>
        <begin position="57"/>
        <end position="80"/>
    </location>
</feature>
<keyword evidence="1" id="KW-1133">Transmembrane helix</keyword>
<evidence type="ECO:0000313" key="4">
    <source>
        <dbReference type="Proteomes" id="UP000824005"/>
    </source>
</evidence>
<name>A0A9D1YZ23_9MICO</name>
<dbReference type="CDD" id="cd16935">
    <property type="entry name" value="HATPase_AgrC-ComD-like"/>
    <property type="match status" value="1"/>
</dbReference>
<reference evidence="3" key="1">
    <citation type="journal article" date="2021" name="PeerJ">
        <title>Extensive microbial diversity within the chicken gut microbiome revealed by metagenomics and culture.</title>
        <authorList>
            <person name="Gilroy R."/>
            <person name="Ravi A."/>
            <person name="Getino M."/>
            <person name="Pursley I."/>
            <person name="Horton D.L."/>
            <person name="Alikhan N.F."/>
            <person name="Baker D."/>
            <person name="Gharbi K."/>
            <person name="Hall N."/>
            <person name="Watson M."/>
            <person name="Adriaenssens E.M."/>
            <person name="Foster-Nyarko E."/>
            <person name="Jarju S."/>
            <person name="Secka A."/>
            <person name="Antonio M."/>
            <person name="Oren A."/>
            <person name="Chaudhuri R.R."/>
            <person name="La Ragione R."/>
            <person name="Hildebrand F."/>
            <person name="Pallen M.J."/>
        </authorList>
    </citation>
    <scope>NUCLEOTIDE SEQUENCE</scope>
    <source>
        <strain evidence="3">ChiGjej1B1-98</strain>
    </source>
</reference>
<reference evidence="3" key="2">
    <citation type="submission" date="2021-04" db="EMBL/GenBank/DDBJ databases">
        <authorList>
            <person name="Gilroy R."/>
        </authorList>
    </citation>
    <scope>NUCLEOTIDE SEQUENCE</scope>
    <source>
        <strain evidence="3">ChiGjej1B1-98</strain>
    </source>
</reference>
<dbReference type="Proteomes" id="UP000824005">
    <property type="component" value="Unassembled WGS sequence"/>
</dbReference>
<feature type="transmembrane region" description="Helical" evidence="1">
    <location>
        <begin position="92"/>
        <end position="108"/>
    </location>
</feature>
<feature type="domain" description="Sensor histidine kinase NatK-like C-terminal" evidence="2">
    <location>
        <begin position="338"/>
        <end position="438"/>
    </location>
</feature>
<sequence length="442" mass="50222">MTDLLPDIPRWYTGLAEWGAALVYISMMRRRLTSWRFLIVVAAALPIFIVLQETAGLLPVGLWMVGMAASTLMMFAFVALTCELSVRDSGYVTVRAFVLAELVASLQWQLWVHWVPEEPTVELGTGRFISAMILLVVCYSACFFVAHRVERRNIRPRERLGVSQRALVSSIAIGLATFFVSNMSFVITSTPFSGTNPMDIFYIRTLVDLAGFVALYTQQGHRNETQRAMELAETSLLMQLQHEQYLQSKRNIGELNRMHHDLRYYVAAIRAEESADRRSEYLSELESSIRGYESEIKTGNGALDIILSAKMEKCLQEEISMTHVIDGEAVAFIDLPRLSALFGNAIDNAIEACRQIEDIDQRILKVSVFTRSGFVMIRIENYWEGEVEFVRGLPRTTKANRERHGFGTQSMRRIAEDLSGSISFRHEDSWFQVRVLIPQPRG</sequence>
<proteinExistence type="predicted"/>
<feature type="transmembrane region" description="Helical" evidence="1">
    <location>
        <begin position="128"/>
        <end position="146"/>
    </location>
</feature>
<dbReference type="Gene3D" id="3.30.565.10">
    <property type="entry name" value="Histidine kinase-like ATPase, C-terminal domain"/>
    <property type="match status" value="1"/>
</dbReference>
<dbReference type="EMBL" id="DXDC01000299">
    <property type="protein sequence ID" value="HIY66566.1"/>
    <property type="molecule type" value="Genomic_DNA"/>
</dbReference>
<protein>
    <submittedName>
        <fullName evidence="3">GHKL domain-containing protein</fullName>
    </submittedName>
</protein>
<dbReference type="InterPro" id="IPR036890">
    <property type="entry name" value="HATPase_C_sf"/>
</dbReference>
<evidence type="ECO:0000259" key="2">
    <source>
        <dbReference type="Pfam" id="PF14501"/>
    </source>
</evidence>
<evidence type="ECO:0000313" key="3">
    <source>
        <dbReference type="EMBL" id="HIY66566.1"/>
    </source>
</evidence>
<dbReference type="InterPro" id="IPR032834">
    <property type="entry name" value="NatK-like_C"/>
</dbReference>
<accession>A0A9D1YZ23</accession>
<dbReference type="AlphaFoldDB" id="A0A9D1YZ23"/>
<evidence type="ECO:0000256" key="1">
    <source>
        <dbReference type="SAM" id="Phobius"/>
    </source>
</evidence>
<dbReference type="Pfam" id="PF14501">
    <property type="entry name" value="HATPase_c_5"/>
    <property type="match status" value="1"/>
</dbReference>
<feature type="transmembrane region" description="Helical" evidence="1">
    <location>
        <begin position="167"/>
        <end position="188"/>
    </location>
</feature>
<keyword evidence="1" id="KW-0812">Transmembrane</keyword>
<dbReference type="SUPFAM" id="SSF55874">
    <property type="entry name" value="ATPase domain of HSP90 chaperone/DNA topoisomerase II/histidine kinase"/>
    <property type="match status" value="1"/>
</dbReference>